<evidence type="ECO:0000313" key="9">
    <source>
        <dbReference type="EMBL" id="MBB6431736.1"/>
    </source>
</evidence>
<dbReference type="RefSeq" id="WP_184679325.1">
    <property type="nucleotide sequence ID" value="NZ_JACHGY010000002.1"/>
</dbReference>
<feature type="transmembrane region" description="Helical" evidence="8">
    <location>
        <begin position="87"/>
        <end position="106"/>
    </location>
</feature>
<feature type="transmembrane region" description="Helical" evidence="8">
    <location>
        <begin position="56"/>
        <end position="75"/>
    </location>
</feature>
<dbReference type="PANTHER" id="PTHR30269">
    <property type="entry name" value="TRANSMEMBRANE PROTEIN YFCA"/>
    <property type="match status" value="1"/>
</dbReference>
<feature type="transmembrane region" description="Helical" evidence="8">
    <location>
        <begin position="112"/>
        <end position="133"/>
    </location>
</feature>
<sequence length="265" mass="27699">MFDAVLRLIPPDTPTAIALAAMCGAVLIIGIAKSGFGGGIGILAVPLLALALNPEVAVGVLLPILILGDIVALIQHRKFRSWRHLRWAFVGGAVGIGVGTILFWVFRSSQVMATALNLTVGGVCVVFVGIQVYRMLGGKVPAVPDNAASGVTAGGVAGVVSTLAHSAGPVMTIYLLEHKLEKRVLVGTLVLFFFLLNLAKLPTYVGFGLINGKTLLASAIMLPLVPVGSLLGLWMHRVIAERPFTFIMYAGAAAAGLRMVWKGLA</sequence>
<dbReference type="PANTHER" id="PTHR30269:SF37">
    <property type="entry name" value="MEMBRANE TRANSPORTER PROTEIN"/>
    <property type="match status" value="1"/>
</dbReference>
<feature type="transmembrane region" description="Helical" evidence="8">
    <location>
        <begin position="215"/>
        <end position="234"/>
    </location>
</feature>
<feature type="transmembrane region" description="Helical" evidence="8">
    <location>
        <begin position="184"/>
        <end position="203"/>
    </location>
</feature>
<evidence type="ECO:0000256" key="8">
    <source>
        <dbReference type="RuleBase" id="RU363041"/>
    </source>
</evidence>
<feature type="transmembrane region" description="Helical" evidence="8">
    <location>
        <begin position="16"/>
        <end position="36"/>
    </location>
</feature>
<organism evidence="9 10">
    <name type="scientific">Algisphaera agarilytica</name>
    <dbReference type="NCBI Taxonomy" id="1385975"/>
    <lineage>
        <taxon>Bacteria</taxon>
        <taxon>Pseudomonadati</taxon>
        <taxon>Planctomycetota</taxon>
        <taxon>Phycisphaerae</taxon>
        <taxon>Phycisphaerales</taxon>
        <taxon>Phycisphaeraceae</taxon>
        <taxon>Algisphaera</taxon>
    </lineage>
</organism>
<evidence type="ECO:0000256" key="4">
    <source>
        <dbReference type="ARBA" id="ARBA00022475"/>
    </source>
</evidence>
<evidence type="ECO:0000313" key="10">
    <source>
        <dbReference type="Proteomes" id="UP000541810"/>
    </source>
</evidence>
<feature type="transmembrane region" description="Helical" evidence="8">
    <location>
        <begin position="246"/>
        <end position="264"/>
    </location>
</feature>
<proteinExistence type="inferred from homology"/>
<comment type="similarity">
    <text evidence="2 8">Belongs to the 4-toluene sulfonate uptake permease (TSUP) (TC 2.A.102) family.</text>
</comment>
<dbReference type="EMBL" id="JACHGY010000002">
    <property type="protein sequence ID" value="MBB6431736.1"/>
    <property type="molecule type" value="Genomic_DNA"/>
</dbReference>
<evidence type="ECO:0000256" key="1">
    <source>
        <dbReference type="ARBA" id="ARBA00004651"/>
    </source>
</evidence>
<dbReference type="Proteomes" id="UP000541810">
    <property type="component" value="Unassembled WGS sequence"/>
</dbReference>
<comment type="subcellular location">
    <subcellularLocation>
        <location evidence="1 8">Cell membrane</location>
        <topology evidence="1 8">Multi-pass membrane protein</topology>
    </subcellularLocation>
</comment>
<protein>
    <recommendedName>
        <fullName evidence="8">Probable membrane transporter protein</fullName>
    </recommendedName>
</protein>
<keyword evidence="5 8" id="KW-0812">Transmembrane</keyword>
<accession>A0A7X0HBM5</accession>
<dbReference type="InterPro" id="IPR002781">
    <property type="entry name" value="TM_pro_TauE-like"/>
</dbReference>
<keyword evidence="7 8" id="KW-0472">Membrane</keyword>
<gene>
    <name evidence="9" type="ORF">HNQ40_003619</name>
</gene>
<comment type="caution">
    <text evidence="9">The sequence shown here is derived from an EMBL/GenBank/DDBJ whole genome shotgun (WGS) entry which is preliminary data.</text>
</comment>
<keyword evidence="3" id="KW-0813">Transport</keyword>
<keyword evidence="4 8" id="KW-1003">Cell membrane</keyword>
<evidence type="ECO:0000256" key="7">
    <source>
        <dbReference type="ARBA" id="ARBA00023136"/>
    </source>
</evidence>
<evidence type="ECO:0000256" key="6">
    <source>
        <dbReference type="ARBA" id="ARBA00022989"/>
    </source>
</evidence>
<keyword evidence="10" id="KW-1185">Reference proteome</keyword>
<keyword evidence="6 8" id="KW-1133">Transmembrane helix</keyword>
<evidence type="ECO:0000256" key="2">
    <source>
        <dbReference type="ARBA" id="ARBA00009142"/>
    </source>
</evidence>
<reference evidence="9 10" key="1">
    <citation type="submission" date="2020-08" db="EMBL/GenBank/DDBJ databases">
        <title>Genomic Encyclopedia of Type Strains, Phase IV (KMG-IV): sequencing the most valuable type-strain genomes for metagenomic binning, comparative biology and taxonomic classification.</title>
        <authorList>
            <person name="Goeker M."/>
        </authorList>
    </citation>
    <scope>NUCLEOTIDE SEQUENCE [LARGE SCALE GENOMIC DNA]</scope>
    <source>
        <strain evidence="9 10">DSM 103725</strain>
    </source>
</reference>
<evidence type="ECO:0000256" key="3">
    <source>
        <dbReference type="ARBA" id="ARBA00022448"/>
    </source>
</evidence>
<dbReference type="InterPro" id="IPR052017">
    <property type="entry name" value="TSUP"/>
</dbReference>
<dbReference type="Pfam" id="PF01925">
    <property type="entry name" value="TauE"/>
    <property type="match status" value="1"/>
</dbReference>
<dbReference type="GO" id="GO:0005886">
    <property type="term" value="C:plasma membrane"/>
    <property type="evidence" value="ECO:0007669"/>
    <property type="project" value="UniProtKB-SubCell"/>
</dbReference>
<dbReference type="AlphaFoldDB" id="A0A7X0HBM5"/>
<name>A0A7X0HBM5_9BACT</name>
<evidence type="ECO:0000256" key="5">
    <source>
        <dbReference type="ARBA" id="ARBA00022692"/>
    </source>
</evidence>